<dbReference type="InterPro" id="IPR011004">
    <property type="entry name" value="Trimer_LpxA-like_sf"/>
</dbReference>
<feature type="region of interest" description="Disordered" evidence="1">
    <location>
        <begin position="42"/>
        <end position="71"/>
    </location>
</feature>
<evidence type="ECO:0000313" key="3">
    <source>
        <dbReference type="Proteomes" id="UP000794436"/>
    </source>
</evidence>
<dbReference type="Pfam" id="PF00132">
    <property type="entry name" value="Hexapep"/>
    <property type="match status" value="1"/>
</dbReference>
<dbReference type="Proteomes" id="UP000794436">
    <property type="component" value="Unassembled WGS sequence"/>
</dbReference>
<dbReference type="PANTHER" id="PTHR42883:SF2">
    <property type="entry name" value="THYMIDYLYLTRANSFERASE"/>
    <property type="match status" value="1"/>
</dbReference>
<evidence type="ECO:0000313" key="2">
    <source>
        <dbReference type="EMBL" id="TMW57744.1"/>
    </source>
</evidence>
<dbReference type="EMBL" id="SPLM01000114">
    <property type="protein sequence ID" value="TMW57744.1"/>
    <property type="molecule type" value="Genomic_DNA"/>
</dbReference>
<gene>
    <name evidence="2" type="ORF">Poli38472_014347</name>
</gene>
<dbReference type="SUPFAM" id="SSF51161">
    <property type="entry name" value="Trimeric LpxA-like enzymes"/>
    <property type="match status" value="1"/>
</dbReference>
<accession>A0A8K1C6Y4</accession>
<keyword evidence="3" id="KW-1185">Reference proteome</keyword>
<dbReference type="AlphaFoldDB" id="A0A8K1C6Y4"/>
<proteinExistence type="predicted"/>
<dbReference type="Gene3D" id="2.160.10.10">
    <property type="entry name" value="Hexapeptide repeat proteins"/>
    <property type="match status" value="1"/>
</dbReference>
<evidence type="ECO:0000256" key="1">
    <source>
        <dbReference type="SAM" id="MobiDB-lite"/>
    </source>
</evidence>
<organism evidence="2 3">
    <name type="scientific">Pythium oligandrum</name>
    <name type="common">Mycoparasitic fungus</name>
    <dbReference type="NCBI Taxonomy" id="41045"/>
    <lineage>
        <taxon>Eukaryota</taxon>
        <taxon>Sar</taxon>
        <taxon>Stramenopiles</taxon>
        <taxon>Oomycota</taxon>
        <taxon>Peronosporomycetes</taxon>
        <taxon>Pythiales</taxon>
        <taxon>Pythiaceae</taxon>
        <taxon>Pythium</taxon>
    </lineage>
</organism>
<sequence>MRTPSELGWSALLLSCMGISALASTAITLALAQLNSPKRTESIEVLVEPPRAPKDEEQVESSEPPKTEQPTRALPVLDIQALSVVDVPENLRLEAFFSPQHMRSFDHSAIFTGCTNVFALIDAIHPYLLTFFSESSWLQSASESMRATILRASAKRDAHGRYVAESDDDDDDEDDRSAARRLQQWRLPTCIDPNEATEFVIYPGVDPRTFLPEKVINLDPNAPVRPPKSPHSAVARRYSNGRASSFVLDDPDHPEPQKKHIVVLPGALVLGGTFDVSEGSIHIGRNVRIEPNVYVKGPCIIGDHSTLRSGAYLRGDIIVGRHVVLRGEVKNALIMDHAELCHPGYCGDSVCGYKSHFGNQVTTANLNLFSNSGLQEIVVQSGNARYNTRRKKIGVILGDYAQLGCSSVTDPCTLIQRETVVYPLTRLPKGIYGPDVIIKNKPLERGVLEIVPIVRKEKESTEEKVESVMAFV</sequence>
<dbReference type="InterPro" id="IPR001451">
    <property type="entry name" value="Hexapep"/>
</dbReference>
<comment type="caution">
    <text evidence="2">The sequence shown here is derived from an EMBL/GenBank/DDBJ whole genome shotgun (WGS) entry which is preliminary data.</text>
</comment>
<name>A0A8K1C6Y4_PYTOL</name>
<reference evidence="2" key="1">
    <citation type="submission" date="2019-03" db="EMBL/GenBank/DDBJ databases">
        <title>Long read genome sequence of the mycoparasitic Pythium oligandrum ATCC 38472 isolated from sugarbeet rhizosphere.</title>
        <authorList>
            <person name="Gaulin E."/>
        </authorList>
    </citation>
    <scope>NUCLEOTIDE SEQUENCE</scope>
    <source>
        <strain evidence="2">ATCC 38472_TT</strain>
    </source>
</reference>
<protein>
    <submittedName>
        <fullName evidence="2">Uncharacterized protein</fullName>
    </submittedName>
</protein>
<dbReference type="OrthoDB" id="57945at2759"/>
<dbReference type="PANTHER" id="PTHR42883">
    <property type="entry name" value="GLUCOSE-1-PHOSPHATE THYMIDYLTRANSFERASE"/>
    <property type="match status" value="1"/>
</dbReference>